<dbReference type="RefSeq" id="WP_185120228.1">
    <property type="nucleotide sequence ID" value="NZ_JACJVQ010000008.1"/>
</dbReference>
<evidence type="ECO:0000259" key="3">
    <source>
        <dbReference type="PROSITE" id="PS51186"/>
    </source>
</evidence>
<comment type="caution">
    <text evidence="4">The sequence shown here is derived from an EMBL/GenBank/DDBJ whole genome shotgun (WGS) entry which is preliminary data.</text>
</comment>
<dbReference type="EMBL" id="JACJVQ010000008">
    <property type="protein sequence ID" value="MBB6635013.1"/>
    <property type="molecule type" value="Genomic_DNA"/>
</dbReference>
<dbReference type="Gene3D" id="3.40.630.30">
    <property type="match status" value="2"/>
</dbReference>
<feature type="domain" description="N-acetyltransferase" evidence="3">
    <location>
        <begin position="2"/>
        <end position="163"/>
    </location>
</feature>
<dbReference type="PROSITE" id="PS51186">
    <property type="entry name" value="GNAT"/>
    <property type="match status" value="2"/>
</dbReference>
<proteinExistence type="predicted"/>
<dbReference type="Pfam" id="PF00583">
    <property type="entry name" value="Acetyltransf_1"/>
    <property type="match status" value="2"/>
</dbReference>
<evidence type="ECO:0000313" key="4">
    <source>
        <dbReference type="EMBL" id="MBB6635013.1"/>
    </source>
</evidence>
<reference evidence="4 5" key="1">
    <citation type="submission" date="2020-08" db="EMBL/GenBank/DDBJ databases">
        <title>Cohnella phylogeny.</title>
        <authorList>
            <person name="Dunlap C."/>
        </authorList>
    </citation>
    <scope>NUCLEOTIDE SEQUENCE [LARGE SCALE GENOMIC DNA]</scope>
    <source>
        <strain evidence="4 5">DSM 25241</strain>
    </source>
</reference>
<organism evidence="4 5">
    <name type="scientific">Cohnella thailandensis</name>
    <dbReference type="NCBI Taxonomy" id="557557"/>
    <lineage>
        <taxon>Bacteria</taxon>
        <taxon>Bacillati</taxon>
        <taxon>Bacillota</taxon>
        <taxon>Bacilli</taxon>
        <taxon>Bacillales</taxon>
        <taxon>Paenibacillaceae</taxon>
        <taxon>Cohnella</taxon>
    </lineage>
</organism>
<sequence length="321" mass="36226">MIDYETLSDDHLREIVALWNKELEASFPLRSRLAQQNIAKDGRLLRSGCWIARDTGKGETIGFVIVKKTAEDDERFGLGRDIGWIHALLVKSEWRGRGVGGDLLRRAEEALAAAGVRRIQLGNDLHRRLFPGIPDELAGTKGWFERRGYLYREDAYDMIKAYAGGERVGLPDTGEAIARIAAPGDREALTDFMSRCFPGTWDLQHRDYWEQGGTGREYVVLERDGAIVGFCRINDASSPLLAQNVYWAPLFDEELGGIGPLGIDEAERGHRYGISIVQAAIHFLRERGVGRIVIDTTPFVDFYGKLGYEVWKKYAKYEKML</sequence>
<keyword evidence="2" id="KW-0012">Acyltransferase</keyword>
<evidence type="ECO:0000313" key="5">
    <source>
        <dbReference type="Proteomes" id="UP000535838"/>
    </source>
</evidence>
<keyword evidence="1 4" id="KW-0808">Transferase</keyword>
<feature type="domain" description="N-acetyltransferase" evidence="3">
    <location>
        <begin position="176"/>
        <end position="321"/>
    </location>
</feature>
<dbReference type="InterPro" id="IPR016181">
    <property type="entry name" value="Acyl_CoA_acyltransferase"/>
</dbReference>
<dbReference type="InterPro" id="IPR000182">
    <property type="entry name" value="GNAT_dom"/>
</dbReference>
<keyword evidence="5" id="KW-1185">Reference proteome</keyword>
<evidence type="ECO:0000256" key="2">
    <source>
        <dbReference type="ARBA" id="ARBA00023315"/>
    </source>
</evidence>
<dbReference type="InterPro" id="IPR050832">
    <property type="entry name" value="Bact_Acetyltransf"/>
</dbReference>
<dbReference type="AlphaFoldDB" id="A0A841SRJ2"/>
<name>A0A841SRJ2_9BACL</name>
<dbReference type="PANTHER" id="PTHR43877">
    <property type="entry name" value="AMINOALKYLPHOSPHONATE N-ACETYLTRANSFERASE-RELATED-RELATED"/>
    <property type="match status" value="1"/>
</dbReference>
<accession>A0A841SRJ2</accession>
<dbReference type="CDD" id="cd04301">
    <property type="entry name" value="NAT_SF"/>
    <property type="match status" value="2"/>
</dbReference>
<dbReference type="GO" id="GO:0016747">
    <property type="term" value="F:acyltransferase activity, transferring groups other than amino-acyl groups"/>
    <property type="evidence" value="ECO:0007669"/>
    <property type="project" value="InterPro"/>
</dbReference>
<gene>
    <name evidence="4" type="ORF">H7B67_12905</name>
</gene>
<dbReference type="Proteomes" id="UP000535838">
    <property type="component" value="Unassembled WGS sequence"/>
</dbReference>
<evidence type="ECO:0000256" key="1">
    <source>
        <dbReference type="ARBA" id="ARBA00022679"/>
    </source>
</evidence>
<protein>
    <submittedName>
        <fullName evidence="4">GNAT family N-acetyltransferase</fullName>
    </submittedName>
</protein>
<dbReference type="SUPFAM" id="SSF55729">
    <property type="entry name" value="Acyl-CoA N-acyltransferases (Nat)"/>
    <property type="match status" value="2"/>
</dbReference>